<comment type="caution">
    <text evidence="1">The sequence shown here is derived from an EMBL/GenBank/DDBJ whole genome shotgun (WGS) entry which is preliminary data.</text>
</comment>
<sequence>MEAHDIALSVNSLDEALKMVSELCKSAVEG</sequence>
<organism evidence="1">
    <name type="scientific">bioreactor metagenome</name>
    <dbReference type="NCBI Taxonomy" id="1076179"/>
    <lineage>
        <taxon>unclassified sequences</taxon>
        <taxon>metagenomes</taxon>
        <taxon>ecological metagenomes</taxon>
    </lineage>
</organism>
<dbReference type="EMBL" id="VSSQ01062067">
    <property type="protein sequence ID" value="MPN15329.1"/>
    <property type="molecule type" value="Genomic_DNA"/>
</dbReference>
<gene>
    <name evidence="1" type="ORF">SDC9_162660</name>
</gene>
<reference evidence="1" key="1">
    <citation type="submission" date="2019-08" db="EMBL/GenBank/DDBJ databases">
        <authorList>
            <person name="Kucharzyk K."/>
            <person name="Murdoch R.W."/>
            <person name="Higgins S."/>
            <person name="Loffler F."/>
        </authorList>
    </citation>
    <scope>NUCLEOTIDE SEQUENCE</scope>
</reference>
<accession>A0A645FPN7</accession>
<proteinExistence type="predicted"/>
<protein>
    <submittedName>
        <fullName evidence="1">Uncharacterized protein</fullName>
    </submittedName>
</protein>
<dbReference type="AlphaFoldDB" id="A0A645FPN7"/>
<name>A0A645FPN7_9ZZZZ</name>
<evidence type="ECO:0000313" key="1">
    <source>
        <dbReference type="EMBL" id="MPN15329.1"/>
    </source>
</evidence>